<protein>
    <submittedName>
        <fullName evidence="6">GntR family transcriptional regulator</fullName>
    </submittedName>
</protein>
<keyword evidence="1" id="KW-0805">Transcription regulation</keyword>
<dbReference type="PROSITE" id="PS50949">
    <property type="entry name" value="HTH_GNTR"/>
    <property type="match status" value="1"/>
</dbReference>
<feature type="compositionally biased region" description="Polar residues" evidence="4">
    <location>
        <begin position="247"/>
        <end position="259"/>
    </location>
</feature>
<evidence type="ECO:0000256" key="3">
    <source>
        <dbReference type="ARBA" id="ARBA00023163"/>
    </source>
</evidence>
<evidence type="ECO:0000256" key="2">
    <source>
        <dbReference type="ARBA" id="ARBA00023125"/>
    </source>
</evidence>
<dbReference type="EMBL" id="BIFQ01000002">
    <property type="protein sequence ID" value="GCE07858.1"/>
    <property type="molecule type" value="Genomic_DNA"/>
</dbReference>
<dbReference type="Proteomes" id="UP000287224">
    <property type="component" value="Unassembled WGS sequence"/>
</dbReference>
<keyword evidence="3" id="KW-0804">Transcription</keyword>
<dbReference type="CDD" id="cd07377">
    <property type="entry name" value="WHTH_GntR"/>
    <property type="match status" value="1"/>
</dbReference>
<dbReference type="Gene3D" id="1.20.120.530">
    <property type="entry name" value="GntR ligand-binding domain-like"/>
    <property type="match status" value="1"/>
</dbReference>
<evidence type="ECO:0000259" key="5">
    <source>
        <dbReference type="PROSITE" id="PS50949"/>
    </source>
</evidence>
<evidence type="ECO:0000256" key="4">
    <source>
        <dbReference type="SAM" id="MobiDB-lite"/>
    </source>
</evidence>
<dbReference type="InterPro" id="IPR000524">
    <property type="entry name" value="Tscrpt_reg_HTH_GntR"/>
</dbReference>
<evidence type="ECO:0000313" key="7">
    <source>
        <dbReference type="Proteomes" id="UP000287224"/>
    </source>
</evidence>
<dbReference type="SUPFAM" id="SSF46785">
    <property type="entry name" value="Winged helix' DNA-binding domain"/>
    <property type="match status" value="1"/>
</dbReference>
<name>A0A401ZLZ9_9CHLR</name>
<dbReference type="GO" id="GO:0003677">
    <property type="term" value="F:DNA binding"/>
    <property type="evidence" value="ECO:0007669"/>
    <property type="project" value="UniProtKB-KW"/>
</dbReference>
<dbReference type="InterPro" id="IPR036388">
    <property type="entry name" value="WH-like_DNA-bd_sf"/>
</dbReference>
<dbReference type="AlphaFoldDB" id="A0A401ZLZ9"/>
<dbReference type="SUPFAM" id="SSF48008">
    <property type="entry name" value="GntR ligand-binding domain-like"/>
    <property type="match status" value="1"/>
</dbReference>
<dbReference type="SMART" id="SM00895">
    <property type="entry name" value="FCD"/>
    <property type="match status" value="1"/>
</dbReference>
<keyword evidence="7" id="KW-1185">Reference proteome</keyword>
<dbReference type="Pfam" id="PF00392">
    <property type="entry name" value="GntR"/>
    <property type="match status" value="1"/>
</dbReference>
<dbReference type="SMART" id="SM00345">
    <property type="entry name" value="HTH_GNTR"/>
    <property type="match status" value="1"/>
</dbReference>
<dbReference type="InterPro" id="IPR011711">
    <property type="entry name" value="GntR_C"/>
</dbReference>
<evidence type="ECO:0000256" key="1">
    <source>
        <dbReference type="ARBA" id="ARBA00023015"/>
    </source>
</evidence>
<accession>A0A401ZLZ9</accession>
<evidence type="ECO:0000313" key="6">
    <source>
        <dbReference type="EMBL" id="GCE07858.1"/>
    </source>
</evidence>
<sequence length="282" mass="31847">MQDKIQRQQVYEVVMKSLKKDIESGKLKAGDRLATMRELAVHFGVGQSSVREAIRVLSHMGLLYVKHGGGIFVNERRAWEQTPATSGVLVEGVRTSLLHLLELRLAIEPMAARLAAIRATEEECQEIQQRCDEVQLIHQQNLKVYQEQSASEESISQEEDVLFHMTIVRAAHNPFLLETLEHVHGQLREGRQITWLVPQLVNSALHFHPQITESILTHDALRAESFMRAHLEDVVWWLELYDTQNQGKHQDDAGSTGSSEPGVPQRAKGVLATELTKNSTTN</sequence>
<dbReference type="InterPro" id="IPR008920">
    <property type="entry name" value="TF_FadR/GntR_C"/>
</dbReference>
<organism evidence="6 7">
    <name type="scientific">Dictyobacter aurantiacus</name>
    <dbReference type="NCBI Taxonomy" id="1936993"/>
    <lineage>
        <taxon>Bacteria</taxon>
        <taxon>Bacillati</taxon>
        <taxon>Chloroflexota</taxon>
        <taxon>Ktedonobacteria</taxon>
        <taxon>Ktedonobacterales</taxon>
        <taxon>Dictyobacteraceae</taxon>
        <taxon>Dictyobacter</taxon>
    </lineage>
</organism>
<reference evidence="7" key="1">
    <citation type="submission" date="2018-12" db="EMBL/GenBank/DDBJ databases">
        <title>Tengunoibacter tsumagoiensis gen. nov., sp. nov., Dictyobacter kobayashii sp. nov., D. alpinus sp. nov., and D. joshuensis sp. nov. and description of Dictyobacteraceae fam. nov. within the order Ktedonobacterales isolated from Tengu-no-mugimeshi.</title>
        <authorList>
            <person name="Wang C.M."/>
            <person name="Zheng Y."/>
            <person name="Sakai Y."/>
            <person name="Toyoda A."/>
            <person name="Minakuchi Y."/>
            <person name="Abe K."/>
            <person name="Yokota A."/>
            <person name="Yabe S."/>
        </authorList>
    </citation>
    <scope>NUCLEOTIDE SEQUENCE [LARGE SCALE GENOMIC DNA]</scope>
    <source>
        <strain evidence="7">S-27</strain>
    </source>
</reference>
<dbReference type="InterPro" id="IPR036390">
    <property type="entry name" value="WH_DNA-bd_sf"/>
</dbReference>
<dbReference type="Gene3D" id="1.10.10.10">
    <property type="entry name" value="Winged helix-like DNA-binding domain superfamily/Winged helix DNA-binding domain"/>
    <property type="match status" value="1"/>
</dbReference>
<dbReference type="GO" id="GO:0003700">
    <property type="term" value="F:DNA-binding transcription factor activity"/>
    <property type="evidence" value="ECO:0007669"/>
    <property type="project" value="InterPro"/>
</dbReference>
<dbReference type="PANTHER" id="PTHR43537:SF5">
    <property type="entry name" value="UXU OPERON TRANSCRIPTIONAL REGULATOR"/>
    <property type="match status" value="1"/>
</dbReference>
<dbReference type="OrthoDB" id="155424at2"/>
<dbReference type="RefSeq" id="WP_126599986.1">
    <property type="nucleotide sequence ID" value="NZ_BIFQ01000002.1"/>
</dbReference>
<dbReference type="PANTHER" id="PTHR43537">
    <property type="entry name" value="TRANSCRIPTIONAL REGULATOR, GNTR FAMILY"/>
    <property type="match status" value="1"/>
</dbReference>
<comment type="caution">
    <text evidence="6">The sequence shown here is derived from an EMBL/GenBank/DDBJ whole genome shotgun (WGS) entry which is preliminary data.</text>
</comment>
<gene>
    <name evidence="6" type="ORF">KDAU_51870</name>
</gene>
<keyword evidence="2" id="KW-0238">DNA-binding</keyword>
<proteinExistence type="predicted"/>
<feature type="region of interest" description="Disordered" evidence="4">
    <location>
        <begin position="247"/>
        <end position="282"/>
    </location>
</feature>
<feature type="domain" description="HTH gntR-type" evidence="5">
    <location>
        <begin position="8"/>
        <end position="76"/>
    </location>
</feature>
<dbReference type="Pfam" id="PF07729">
    <property type="entry name" value="FCD"/>
    <property type="match status" value="1"/>
</dbReference>